<dbReference type="PROSITE" id="PS50011">
    <property type="entry name" value="PROTEIN_KINASE_DOM"/>
    <property type="match status" value="1"/>
</dbReference>
<organism evidence="13 14">
    <name type="scientific">Metarhizium guizhouense (strain ARSEF 977)</name>
    <dbReference type="NCBI Taxonomy" id="1276136"/>
    <lineage>
        <taxon>Eukaryota</taxon>
        <taxon>Fungi</taxon>
        <taxon>Dikarya</taxon>
        <taxon>Ascomycota</taxon>
        <taxon>Pezizomycotina</taxon>
        <taxon>Sordariomycetes</taxon>
        <taxon>Hypocreomycetidae</taxon>
        <taxon>Hypocreales</taxon>
        <taxon>Clavicipitaceae</taxon>
        <taxon>Metarhizium</taxon>
    </lineage>
</organism>
<comment type="caution">
    <text evidence="13">The sequence shown here is derived from an EMBL/GenBank/DDBJ whole genome shotgun (WGS) entry which is preliminary data.</text>
</comment>
<dbReference type="EC" id="2.7.11.1" evidence="1"/>
<dbReference type="GO" id="GO:0000245">
    <property type="term" value="P:spliceosomal complex assembly"/>
    <property type="evidence" value="ECO:0007669"/>
    <property type="project" value="TreeGrafter"/>
</dbReference>
<evidence type="ECO:0000256" key="7">
    <source>
        <dbReference type="ARBA" id="ARBA00022840"/>
    </source>
</evidence>
<dbReference type="Pfam" id="PF24883">
    <property type="entry name" value="NPHP3_N"/>
    <property type="match status" value="1"/>
</dbReference>
<keyword evidence="3" id="KW-0808">Transferase</keyword>
<dbReference type="GO" id="GO:0004674">
    <property type="term" value="F:protein serine/threonine kinase activity"/>
    <property type="evidence" value="ECO:0007669"/>
    <property type="project" value="UniProtKB-KW"/>
</dbReference>
<feature type="compositionally biased region" description="Polar residues" evidence="11">
    <location>
        <begin position="50"/>
        <end position="81"/>
    </location>
</feature>
<feature type="region of interest" description="Disordered" evidence="11">
    <location>
        <begin position="23"/>
        <end position="103"/>
    </location>
</feature>
<dbReference type="InterPro" id="IPR027417">
    <property type="entry name" value="P-loop_NTPase"/>
</dbReference>
<sequence>MSKQGDDSRSAIVSSRFRTRFRSLFHPSSPLSSQTATQVSSSGKTHDDNVQSLGPANISKPTASSHSTGRTSITESQQEATGSDKVVEPDPKSESRLWQEALEKTDKKTKARIDKYMSREDVKVQTNELIGIVRDRETEFQDKTHKIKIGDREIIWRDYANRVVSWITDIGNIAVQFAPSGSAAVWSALKVLLKAHVDQCQDLTALLGCAEKVLRLARRGKIYEAIYIEGATETSFNSSEGLREALVNAYQACLNLLALTADRLQQTNIARFLHALENPQGEGNDLVEALCKSEDVLSREVQACEAEQRQMENSENRELLQSLNEPLRYIDQRMAALFTQVERRKHCKILDFISSVHIGNQHQRRKNTRLQGTCDWLLERQEFLDWETCSTSSIFWLNGEVGAGKSVLTSKVIDRYYVDAQRLIDEVDSPLVDEGFAFFYCSKGDADIQDDLETHLLRSFLRQLATVPHYPTRMEQGLIGLCDEMRKKSEVFSVQKCQEKIVQLIDILPRTIFVSDALDECDRETAKKLVRFFTRLVDESKSLIKIFVSSRDEQHIRKAICTKHTVGITIDRGNHDDIEKYISTTIEEVGDEWSSDVKLAVQEKLFKGHNGMFRWAFLQIDQLKSLTSAEAILDRLENLPKDLVAAYDEIYNEKQEFDRILLQRAVRWVLYAREPLSTEQLLPAVRLQAKHDDQNVYTLEKSRELTKLQLAQICCHLINEDVEEDAWKFAHASVLEYFQIQHKSWTEEKAKIELAKLSLLILIEECNAWPLPEDGGLPRNRFEDKPLPAFRPLSPSTPELENYVSEFWPWHIQVTQAGDKGCPEVSHLLKRFMAAEGGTLSSSQEYRRWVQHARGQFSSNISCLYDLTPNTNPVFGIIAFNLYATAKTWMGGHLNVQQLNRQGLDALALAARYGHNALCIELIKMGSDTNRILCEVWSPHSPSSINTSALDQAILGHNVACIRTLLEHNTDPNLHTACLPICQAAKHNTEALETLLKCKANPNLFCPGCSFSSALEAAACRGFADRAEMLIDAGAIVDADLPRTGTALASAARYPRSLNTVKLLVKHGADVNAHLKVGRGSVLASALFGWGGVALLKFLIEEAKADPEKMISNFPRTRISDNITASSSDTFRIVRQWHSETRKSAFSHSSKPLHSLRPVSEEKITRYCVGGYHPVRIGDLFNDGKYKIISKLGYGVYSTVWLAFDLESKRHVALKILTADSFGQGNDTFEIDILKRIRSDIASDPGRHYILPLLDNFKHDGPNGNHACLVFPAMGPDMSKYRRLFPNLRIPLPLMKDISRQLLLALSYLHDTCRVIHTVLDIKPQNILVQTSAIKTMFQQAPSQAFKPEGLALPPPLDFYTESAQVSSAEEDLAHSTDISIMLADFGTASWFERHLTEWIQPQMLRAPEVILEANWDHKVDIWNLGLIIWELAEGRLLFDGMWTPSGPYSPGAHLAQITAVFGSIPRPLLDRSKNRHRYFDTDGMDTLRPG</sequence>
<dbReference type="PROSITE" id="PS00107">
    <property type="entry name" value="PROTEIN_KINASE_ATP"/>
    <property type="match status" value="1"/>
</dbReference>
<evidence type="ECO:0000256" key="5">
    <source>
        <dbReference type="ARBA" id="ARBA00022741"/>
    </source>
</evidence>
<evidence type="ECO:0000256" key="11">
    <source>
        <dbReference type="SAM" id="MobiDB-lite"/>
    </source>
</evidence>
<dbReference type="InterPro" id="IPR011009">
    <property type="entry name" value="Kinase-like_dom_sf"/>
</dbReference>
<dbReference type="Gene3D" id="3.40.50.300">
    <property type="entry name" value="P-loop containing nucleotide triphosphate hydrolases"/>
    <property type="match status" value="1"/>
</dbReference>
<reference evidence="13 14" key="1">
    <citation type="journal article" date="2014" name="Proc. Natl. Acad. Sci. U.S.A.">
        <title>Trajectory and genomic determinants of fungal-pathogen speciation and host adaptation.</title>
        <authorList>
            <person name="Hu X."/>
            <person name="Xiao G."/>
            <person name="Zheng P."/>
            <person name="Shang Y."/>
            <person name="Su Y."/>
            <person name="Zhang X."/>
            <person name="Liu X."/>
            <person name="Zhan S."/>
            <person name="St Leger R.J."/>
            <person name="Wang C."/>
        </authorList>
    </citation>
    <scope>NUCLEOTIDE SEQUENCE [LARGE SCALE GENOMIC DNA]</scope>
    <source>
        <strain evidence="13 14">ARSEF 977</strain>
    </source>
</reference>
<dbReference type="InterPro" id="IPR002110">
    <property type="entry name" value="Ankyrin_rpt"/>
</dbReference>
<dbReference type="InterPro" id="IPR017441">
    <property type="entry name" value="Protein_kinase_ATP_BS"/>
</dbReference>
<dbReference type="SUPFAM" id="SSF56112">
    <property type="entry name" value="Protein kinase-like (PK-like)"/>
    <property type="match status" value="1"/>
</dbReference>
<feature type="domain" description="Protein kinase" evidence="12">
    <location>
        <begin position="1186"/>
        <end position="1491"/>
    </location>
</feature>
<keyword evidence="4" id="KW-0677">Repeat</keyword>
<proteinExistence type="predicted"/>
<dbReference type="Pfam" id="PF00069">
    <property type="entry name" value="Pkinase"/>
    <property type="match status" value="1"/>
</dbReference>
<evidence type="ECO:0000313" key="14">
    <source>
        <dbReference type="Proteomes" id="UP000031192"/>
    </source>
</evidence>
<keyword evidence="7 10" id="KW-0067">ATP-binding</keyword>
<comment type="catalytic activity">
    <reaction evidence="8">
        <text>L-threonyl-[protein] + ATP = O-phospho-L-threonyl-[protein] + ADP + H(+)</text>
        <dbReference type="Rhea" id="RHEA:46608"/>
        <dbReference type="Rhea" id="RHEA-COMP:11060"/>
        <dbReference type="Rhea" id="RHEA-COMP:11605"/>
        <dbReference type="ChEBI" id="CHEBI:15378"/>
        <dbReference type="ChEBI" id="CHEBI:30013"/>
        <dbReference type="ChEBI" id="CHEBI:30616"/>
        <dbReference type="ChEBI" id="CHEBI:61977"/>
        <dbReference type="ChEBI" id="CHEBI:456216"/>
        <dbReference type="EC" id="2.7.11.1"/>
    </reaction>
</comment>
<dbReference type="GO" id="GO:0005634">
    <property type="term" value="C:nucleus"/>
    <property type="evidence" value="ECO:0007669"/>
    <property type="project" value="TreeGrafter"/>
</dbReference>
<evidence type="ECO:0000259" key="12">
    <source>
        <dbReference type="PROSITE" id="PS50011"/>
    </source>
</evidence>
<dbReference type="Gene3D" id="1.10.510.10">
    <property type="entry name" value="Transferase(Phosphotransferase) domain 1"/>
    <property type="match status" value="1"/>
</dbReference>
<dbReference type="EMBL" id="AZNH01000061">
    <property type="protein sequence ID" value="KID83355.1"/>
    <property type="molecule type" value="Genomic_DNA"/>
</dbReference>
<keyword evidence="2" id="KW-0723">Serine/threonine-protein kinase</keyword>
<evidence type="ECO:0000256" key="2">
    <source>
        <dbReference type="ARBA" id="ARBA00022527"/>
    </source>
</evidence>
<keyword evidence="6 13" id="KW-0418">Kinase</keyword>
<feature type="compositionally biased region" description="Polar residues" evidence="11">
    <location>
        <begin position="29"/>
        <end position="43"/>
    </location>
</feature>
<evidence type="ECO:0000256" key="4">
    <source>
        <dbReference type="ARBA" id="ARBA00022737"/>
    </source>
</evidence>
<dbReference type="HOGENOM" id="CLU_000288_34_7_1"/>
<accession>A0A0B4G9D4</accession>
<dbReference type="SMART" id="SM00248">
    <property type="entry name" value="ANK"/>
    <property type="match status" value="5"/>
</dbReference>
<dbReference type="InterPro" id="IPR056884">
    <property type="entry name" value="NPHP3-like_N"/>
</dbReference>
<dbReference type="SUPFAM" id="SSF52540">
    <property type="entry name" value="P-loop containing nucleoside triphosphate hydrolases"/>
    <property type="match status" value="1"/>
</dbReference>
<gene>
    <name evidence="13" type="ORF">MGU_09353</name>
</gene>
<evidence type="ECO:0000256" key="6">
    <source>
        <dbReference type="ARBA" id="ARBA00022777"/>
    </source>
</evidence>
<dbReference type="GO" id="GO:0050684">
    <property type="term" value="P:regulation of mRNA processing"/>
    <property type="evidence" value="ECO:0007669"/>
    <property type="project" value="TreeGrafter"/>
</dbReference>
<dbReference type="Gene3D" id="1.25.40.20">
    <property type="entry name" value="Ankyrin repeat-containing domain"/>
    <property type="match status" value="1"/>
</dbReference>
<feature type="compositionally biased region" description="Basic and acidic residues" evidence="11">
    <location>
        <begin position="85"/>
        <end position="103"/>
    </location>
</feature>
<dbReference type="SUPFAM" id="SSF48403">
    <property type="entry name" value="Ankyrin repeat"/>
    <property type="match status" value="1"/>
</dbReference>
<evidence type="ECO:0000256" key="8">
    <source>
        <dbReference type="ARBA" id="ARBA00047899"/>
    </source>
</evidence>
<evidence type="ECO:0000256" key="1">
    <source>
        <dbReference type="ARBA" id="ARBA00012513"/>
    </source>
</evidence>
<comment type="catalytic activity">
    <reaction evidence="9">
        <text>L-seryl-[protein] + ATP = O-phospho-L-seryl-[protein] + ADP + H(+)</text>
        <dbReference type="Rhea" id="RHEA:17989"/>
        <dbReference type="Rhea" id="RHEA-COMP:9863"/>
        <dbReference type="Rhea" id="RHEA-COMP:11604"/>
        <dbReference type="ChEBI" id="CHEBI:15378"/>
        <dbReference type="ChEBI" id="CHEBI:29999"/>
        <dbReference type="ChEBI" id="CHEBI:30616"/>
        <dbReference type="ChEBI" id="CHEBI:83421"/>
        <dbReference type="ChEBI" id="CHEBI:456216"/>
        <dbReference type="EC" id="2.7.11.1"/>
    </reaction>
</comment>
<dbReference type="InterPro" id="IPR036770">
    <property type="entry name" value="Ankyrin_rpt-contain_sf"/>
</dbReference>
<dbReference type="Gene3D" id="3.30.200.20">
    <property type="entry name" value="Phosphorylase Kinase, domain 1"/>
    <property type="match status" value="1"/>
</dbReference>
<evidence type="ECO:0000256" key="10">
    <source>
        <dbReference type="PROSITE-ProRule" id="PRU10141"/>
    </source>
</evidence>
<protein>
    <recommendedName>
        <fullName evidence="1">non-specific serine/threonine protein kinase</fullName>
        <ecNumber evidence="1">2.7.11.1</ecNumber>
    </recommendedName>
</protein>
<keyword evidence="14" id="KW-1185">Reference proteome</keyword>
<dbReference type="Pfam" id="PF12796">
    <property type="entry name" value="Ank_2"/>
    <property type="match status" value="1"/>
</dbReference>
<feature type="binding site" evidence="10">
    <location>
        <position position="1215"/>
    </location>
    <ligand>
        <name>ATP</name>
        <dbReference type="ChEBI" id="CHEBI:30616"/>
    </ligand>
</feature>
<keyword evidence="5 10" id="KW-0547">Nucleotide-binding</keyword>
<dbReference type="SMART" id="SM00220">
    <property type="entry name" value="S_TKc"/>
    <property type="match status" value="1"/>
</dbReference>
<dbReference type="OrthoDB" id="4953545at2759"/>
<dbReference type="InterPro" id="IPR051334">
    <property type="entry name" value="SRPK"/>
</dbReference>
<evidence type="ECO:0000256" key="9">
    <source>
        <dbReference type="ARBA" id="ARBA00048679"/>
    </source>
</evidence>
<dbReference type="GO" id="GO:0005524">
    <property type="term" value="F:ATP binding"/>
    <property type="evidence" value="ECO:0007669"/>
    <property type="project" value="UniProtKB-UniRule"/>
</dbReference>
<dbReference type="GO" id="GO:0005737">
    <property type="term" value="C:cytoplasm"/>
    <property type="evidence" value="ECO:0007669"/>
    <property type="project" value="TreeGrafter"/>
</dbReference>
<name>A0A0B4G9D4_METGA</name>
<dbReference type="Proteomes" id="UP000031192">
    <property type="component" value="Unassembled WGS sequence"/>
</dbReference>
<dbReference type="PANTHER" id="PTHR47634">
    <property type="entry name" value="PROTEIN KINASE DOMAIN-CONTAINING PROTEIN-RELATED"/>
    <property type="match status" value="1"/>
</dbReference>
<evidence type="ECO:0000313" key="13">
    <source>
        <dbReference type="EMBL" id="KID83355.1"/>
    </source>
</evidence>
<dbReference type="InterPro" id="IPR000719">
    <property type="entry name" value="Prot_kinase_dom"/>
</dbReference>
<evidence type="ECO:0000256" key="3">
    <source>
        <dbReference type="ARBA" id="ARBA00022679"/>
    </source>
</evidence>
<dbReference type="PANTHER" id="PTHR47634:SF9">
    <property type="entry name" value="PROTEIN KINASE DOMAIN-CONTAINING PROTEIN-RELATED"/>
    <property type="match status" value="1"/>
</dbReference>